<dbReference type="Gene3D" id="3.40.50.12780">
    <property type="entry name" value="N-terminal domain of ligase-like"/>
    <property type="match status" value="1"/>
</dbReference>
<dbReference type="Gene3D" id="3.30.300.30">
    <property type="match status" value="1"/>
</dbReference>
<comment type="caution">
    <text evidence="6">The sequence shown here is derived from an EMBL/GenBank/DDBJ whole genome shotgun (WGS) entry which is preliminary data.</text>
</comment>
<name>A0A0G2I8F5_9EURO</name>
<dbReference type="InterPro" id="IPR000873">
    <property type="entry name" value="AMP-dep_synth/lig_dom"/>
</dbReference>
<feature type="domain" description="AMP-binding enzyme C-terminal" evidence="4">
    <location>
        <begin position="553"/>
        <end position="643"/>
    </location>
</feature>
<feature type="domain" description="Acetyl-coenzyme A synthetase N-terminal" evidence="5">
    <location>
        <begin position="9"/>
        <end position="69"/>
    </location>
</feature>
<evidence type="ECO:0000313" key="6">
    <source>
        <dbReference type="EMBL" id="KKZ66525.1"/>
    </source>
</evidence>
<dbReference type="Pfam" id="PF16177">
    <property type="entry name" value="ACAS_N"/>
    <property type="match status" value="1"/>
</dbReference>
<dbReference type="PANTHER" id="PTHR43347">
    <property type="entry name" value="ACYL-COA SYNTHETASE"/>
    <property type="match status" value="1"/>
</dbReference>
<keyword evidence="2" id="KW-0472">Membrane</keyword>
<gene>
    <name evidence="6" type="ORF">EMCG_01119</name>
</gene>
<dbReference type="InterPro" id="IPR042099">
    <property type="entry name" value="ANL_N_sf"/>
</dbReference>
<dbReference type="OrthoDB" id="1706066at2759"/>
<reference evidence="7" key="1">
    <citation type="journal article" date="2015" name="PLoS Genet.">
        <title>The dynamic genome and transcriptome of the human fungal pathogen Blastomyces and close relative Emmonsia.</title>
        <authorList>
            <person name="Munoz J.F."/>
            <person name="Gauthier G.M."/>
            <person name="Desjardins C.A."/>
            <person name="Gallo J.E."/>
            <person name="Holder J."/>
            <person name="Sullivan T.D."/>
            <person name="Marty A.J."/>
            <person name="Carmen J.C."/>
            <person name="Chen Z."/>
            <person name="Ding L."/>
            <person name="Gujja S."/>
            <person name="Magrini V."/>
            <person name="Misas E."/>
            <person name="Mitreva M."/>
            <person name="Priest M."/>
            <person name="Saif S."/>
            <person name="Whiston E.A."/>
            <person name="Young S."/>
            <person name="Zeng Q."/>
            <person name="Goldman W.E."/>
            <person name="Mardis E.R."/>
            <person name="Taylor J.W."/>
            <person name="McEwen J.G."/>
            <person name="Clay O.K."/>
            <person name="Klein B.S."/>
            <person name="Cuomo C.A."/>
        </authorList>
    </citation>
    <scope>NUCLEOTIDE SEQUENCE [LARGE SCALE GENOMIC DNA]</scope>
    <source>
        <strain evidence="7">UAMH 3008</strain>
    </source>
</reference>
<dbReference type="PANTHER" id="PTHR43347:SF3">
    <property type="entry name" value="ACYL-COA SYNTHETASE SHORT-CHAIN FAMILY MEMBER 3, MITOCHONDRIAL"/>
    <property type="match status" value="1"/>
</dbReference>
<dbReference type="VEuPathDB" id="FungiDB:EMCG_01119"/>
<sequence>MTSHPQDRTHSLSLRSSEKFWSHHAAQLHWHKPPSASLRRSTKHLPASGVSHETWSWFPDGEISTTYNCVDRHVLSGHGDNVAIIYESPVTGVKERYTYAQLLEEVEVLAGVLREEGVRKGDVVLIYMPMVPAALFAALAIARLGAIHAAVFGGFAATSLAQRIEASKPRAIMTASCGIEGSKGVVNYKPLVEGAIAKSSFKPQKVIVWQRDQLRWQPMLKLEGQRNWQRIVKSGRGRNIRAVAVPVKSNEALYIIYTSGTTGLPKGVIREAGGHAVGLNLSIKYLFDIKGPGDVMFCASDIGWVVGHSYILYAPLLAGATTVLYEGKPVGTPDAGSFWRIMEEHKVNAFFTAPTALRAIRKEDPEGRYFEEVGKRGGLKHLRGLFLAGERSEPSIVRAYQNLLDKHAAPGAMVIDNWWSSESGSPITGLALRGAVGLDNGSRELHKPLPIKAGSAGKPMPGFDVRIVNDEGDEVQNGTMGNIVLAMPLAPAAFTTLFNDDERFYKGYLKRFGGRWMDTGDTGMVDEEGYVHVMARSDDIINVAAHRFSTGAIEQAILSHPDIAEASVVGIPDPLKGHLPFAFVQLRKTSSSPGSIPATPPPALFASVNAFVREQIGPIASLGGMIQTGGAGKSMIPKTRSGKTLRRVLRELVENAVEKGDFERAVNVPATVEDMEVVEVARGRVKEYFMERERANVGRAKL</sequence>
<dbReference type="InterPro" id="IPR032387">
    <property type="entry name" value="ACAS_N"/>
</dbReference>
<evidence type="ECO:0000259" key="5">
    <source>
        <dbReference type="Pfam" id="PF16177"/>
    </source>
</evidence>
<dbReference type="InterPro" id="IPR045851">
    <property type="entry name" value="AMP-bd_C_sf"/>
</dbReference>
<dbReference type="Pfam" id="PF00501">
    <property type="entry name" value="AMP-binding"/>
    <property type="match status" value="1"/>
</dbReference>
<dbReference type="AlphaFoldDB" id="A0A0G2I8F5"/>
<evidence type="ECO:0000313" key="7">
    <source>
        <dbReference type="Proteomes" id="UP000034164"/>
    </source>
</evidence>
<dbReference type="Pfam" id="PF13193">
    <property type="entry name" value="AMP-binding_C"/>
    <property type="match status" value="1"/>
</dbReference>
<protein>
    <submittedName>
        <fullName evidence="6">Propionyl-CoA synthetase</fullName>
    </submittedName>
</protein>
<feature type="transmembrane region" description="Helical" evidence="2">
    <location>
        <begin position="123"/>
        <end position="142"/>
    </location>
</feature>
<dbReference type="Proteomes" id="UP000034164">
    <property type="component" value="Unassembled WGS sequence"/>
</dbReference>
<accession>A0A0G2I8F5</accession>
<dbReference type="InterPro" id="IPR020845">
    <property type="entry name" value="AMP-binding_CS"/>
</dbReference>
<comment type="similarity">
    <text evidence="1">Belongs to the ATP-dependent AMP-binding enzyme family.</text>
</comment>
<feature type="domain" description="AMP-dependent synthetase/ligase" evidence="3">
    <location>
        <begin position="76"/>
        <end position="487"/>
    </location>
</feature>
<keyword evidence="2" id="KW-0812">Transmembrane</keyword>
<keyword evidence="2" id="KW-1133">Transmembrane helix</keyword>
<evidence type="ECO:0000256" key="1">
    <source>
        <dbReference type="ARBA" id="ARBA00006432"/>
    </source>
</evidence>
<dbReference type="PROSITE" id="PS00455">
    <property type="entry name" value="AMP_BINDING"/>
    <property type="match status" value="1"/>
</dbReference>
<evidence type="ECO:0000256" key="2">
    <source>
        <dbReference type="SAM" id="Phobius"/>
    </source>
</evidence>
<evidence type="ECO:0000259" key="4">
    <source>
        <dbReference type="Pfam" id="PF13193"/>
    </source>
</evidence>
<evidence type="ECO:0000259" key="3">
    <source>
        <dbReference type="Pfam" id="PF00501"/>
    </source>
</evidence>
<dbReference type="SUPFAM" id="SSF56801">
    <property type="entry name" value="Acetyl-CoA synthetase-like"/>
    <property type="match status" value="1"/>
</dbReference>
<dbReference type="InterPro" id="IPR025110">
    <property type="entry name" value="AMP-bd_C"/>
</dbReference>
<proteinExistence type="inferred from homology"/>
<dbReference type="GO" id="GO:0050218">
    <property type="term" value="F:propionate-CoA ligase activity"/>
    <property type="evidence" value="ECO:0007669"/>
    <property type="project" value="TreeGrafter"/>
</dbReference>
<organism evidence="6 7">
    <name type="scientific">[Emmonsia] crescens</name>
    <dbReference type="NCBI Taxonomy" id="73230"/>
    <lineage>
        <taxon>Eukaryota</taxon>
        <taxon>Fungi</taxon>
        <taxon>Dikarya</taxon>
        <taxon>Ascomycota</taxon>
        <taxon>Pezizomycotina</taxon>
        <taxon>Eurotiomycetes</taxon>
        <taxon>Eurotiomycetidae</taxon>
        <taxon>Onygenales</taxon>
        <taxon>Ajellomycetaceae</taxon>
        <taxon>Emergomyces</taxon>
    </lineage>
</organism>
<dbReference type="EMBL" id="LCZI01000458">
    <property type="protein sequence ID" value="KKZ66525.1"/>
    <property type="molecule type" value="Genomic_DNA"/>
</dbReference>